<name>A0A1B4XDU6_9GAMM</name>
<dbReference type="GO" id="GO:0003677">
    <property type="term" value="F:DNA binding"/>
    <property type="evidence" value="ECO:0007669"/>
    <property type="project" value="InterPro"/>
</dbReference>
<proteinExistence type="inferred from homology"/>
<dbReference type="AlphaFoldDB" id="A0A1B4XDU6"/>
<evidence type="ECO:0000259" key="6">
    <source>
        <dbReference type="Pfam" id="PF08281"/>
    </source>
</evidence>
<dbReference type="GO" id="GO:0006352">
    <property type="term" value="P:DNA-templated transcription initiation"/>
    <property type="evidence" value="ECO:0007669"/>
    <property type="project" value="InterPro"/>
</dbReference>
<dbReference type="InterPro" id="IPR013249">
    <property type="entry name" value="RNA_pol_sigma70_r4_t2"/>
</dbReference>
<dbReference type="InterPro" id="IPR013325">
    <property type="entry name" value="RNA_pol_sigma_r2"/>
</dbReference>
<dbReference type="PANTHER" id="PTHR43133:SF64">
    <property type="entry name" value="ECF SIGMA FACTOR"/>
    <property type="match status" value="1"/>
</dbReference>
<dbReference type="SUPFAM" id="SSF88659">
    <property type="entry name" value="Sigma3 and sigma4 domains of RNA polymerase sigma factors"/>
    <property type="match status" value="1"/>
</dbReference>
<protein>
    <submittedName>
        <fullName evidence="7">RNA polymerase sigma70 factor</fullName>
    </submittedName>
</protein>
<reference evidence="7 8" key="1">
    <citation type="submission" date="2015-05" db="EMBL/GenBank/DDBJ databases">
        <title>Complete genome sequence of a sulfur-oxidizing gammaproteobacterium strain HA5.</title>
        <authorList>
            <person name="Miura A."/>
            <person name="Kojima H."/>
            <person name="Fukui M."/>
        </authorList>
    </citation>
    <scope>NUCLEOTIDE SEQUENCE [LARGE SCALE GENOMIC DNA]</scope>
    <source>
        <strain evidence="7 8">HA5</strain>
    </source>
</reference>
<keyword evidence="4" id="KW-0804">Transcription</keyword>
<dbReference type="GO" id="GO:0016987">
    <property type="term" value="F:sigma factor activity"/>
    <property type="evidence" value="ECO:0007669"/>
    <property type="project" value="UniProtKB-KW"/>
</dbReference>
<evidence type="ECO:0000256" key="5">
    <source>
        <dbReference type="SAM" id="MobiDB-lite"/>
    </source>
</evidence>
<dbReference type="InterPro" id="IPR013324">
    <property type="entry name" value="RNA_pol_sigma_r3/r4-like"/>
</dbReference>
<dbReference type="NCBIfam" id="TIGR02937">
    <property type="entry name" value="sigma70-ECF"/>
    <property type="match status" value="1"/>
</dbReference>
<sequence>MPALDRFLAGVERRAFVMARLATGDADDAHDIVQDAMLTLVRSYASRGEQEWGPLFHTILQSRITDWHRRNKVRNRLRVWFGKRDEDDEDDPLQNIADGRSPDPPTQMKDKQAMAALETAIHTLPARQQQAFLLRVWEGLDVAQTARAMSCSEGSVKTHYSRAVHALREQLEDHL</sequence>
<evidence type="ECO:0000313" key="7">
    <source>
        <dbReference type="EMBL" id="BAV32974.1"/>
    </source>
</evidence>
<keyword evidence="3" id="KW-0731">Sigma factor</keyword>
<dbReference type="CDD" id="cd06171">
    <property type="entry name" value="Sigma70_r4"/>
    <property type="match status" value="1"/>
</dbReference>
<evidence type="ECO:0000313" key="8">
    <source>
        <dbReference type="Proteomes" id="UP000243180"/>
    </source>
</evidence>
<evidence type="ECO:0000256" key="2">
    <source>
        <dbReference type="ARBA" id="ARBA00023015"/>
    </source>
</evidence>
<dbReference type="SUPFAM" id="SSF88946">
    <property type="entry name" value="Sigma2 domain of RNA polymerase sigma factors"/>
    <property type="match status" value="1"/>
</dbReference>
<evidence type="ECO:0000256" key="4">
    <source>
        <dbReference type="ARBA" id="ARBA00023163"/>
    </source>
</evidence>
<dbReference type="Pfam" id="PF08281">
    <property type="entry name" value="Sigma70_r4_2"/>
    <property type="match status" value="1"/>
</dbReference>
<accession>A0A1B4XDU6</accession>
<comment type="similarity">
    <text evidence="1">Belongs to the sigma-70 factor family. ECF subfamily.</text>
</comment>
<dbReference type="Gene3D" id="1.10.1740.10">
    <property type="match status" value="1"/>
</dbReference>
<feature type="region of interest" description="Disordered" evidence="5">
    <location>
        <begin position="88"/>
        <end position="108"/>
    </location>
</feature>
<evidence type="ECO:0000256" key="3">
    <source>
        <dbReference type="ARBA" id="ARBA00023082"/>
    </source>
</evidence>
<dbReference type="InterPro" id="IPR014284">
    <property type="entry name" value="RNA_pol_sigma-70_dom"/>
</dbReference>
<dbReference type="Gene3D" id="1.10.10.10">
    <property type="entry name" value="Winged helix-like DNA-binding domain superfamily/Winged helix DNA-binding domain"/>
    <property type="match status" value="1"/>
</dbReference>
<gene>
    <name evidence="7" type="ORF">SCL_0652</name>
</gene>
<dbReference type="FunCoup" id="A0A1B4XDU6">
    <property type="interactions" value="87"/>
</dbReference>
<dbReference type="InterPro" id="IPR039425">
    <property type="entry name" value="RNA_pol_sigma-70-like"/>
</dbReference>
<dbReference type="PANTHER" id="PTHR43133">
    <property type="entry name" value="RNA POLYMERASE ECF-TYPE SIGMA FACTO"/>
    <property type="match status" value="1"/>
</dbReference>
<dbReference type="KEGG" id="slim:SCL_0652"/>
<dbReference type="InParanoid" id="A0A1B4XDU6"/>
<dbReference type="InterPro" id="IPR036388">
    <property type="entry name" value="WH-like_DNA-bd_sf"/>
</dbReference>
<feature type="domain" description="RNA polymerase sigma factor 70 region 4 type 2" evidence="6">
    <location>
        <begin position="116"/>
        <end position="164"/>
    </location>
</feature>
<keyword evidence="8" id="KW-1185">Reference proteome</keyword>
<evidence type="ECO:0000256" key="1">
    <source>
        <dbReference type="ARBA" id="ARBA00010641"/>
    </source>
</evidence>
<organism evidence="7 8">
    <name type="scientific">Sulfuricaulis limicola</name>
    <dbReference type="NCBI Taxonomy" id="1620215"/>
    <lineage>
        <taxon>Bacteria</taxon>
        <taxon>Pseudomonadati</taxon>
        <taxon>Pseudomonadota</taxon>
        <taxon>Gammaproteobacteria</taxon>
        <taxon>Acidiferrobacterales</taxon>
        <taxon>Acidiferrobacteraceae</taxon>
        <taxon>Sulfuricaulis</taxon>
    </lineage>
</organism>
<dbReference type="NCBIfam" id="NF006550">
    <property type="entry name" value="PRK09047.1"/>
    <property type="match status" value="1"/>
</dbReference>
<dbReference type="EMBL" id="AP014879">
    <property type="protein sequence ID" value="BAV32974.1"/>
    <property type="molecule type" value="Genomic_DNA"/>
</dbReference>
<keyword evidence="2" id="KW-0805">Transcription regulation</keyword>
<dbReference type="Proteomes" id="UP000243180">
    <property type="component" value="Chromosome"/>
</dbReference>